<keyword evidence="2" id="KW-0813">Transport</keyword>
<comment type="subcellular location">
    <subcellularLocation>
        <location evidence="1">Membrane</location>
        <topology evidence="1">Multi-pass membrane protein</topology>
    </subcellularLocation>
</comment>
<comment type="caution">
    <text evidence="9">The sequence shown here is derived from an EMBL/GenBank/DDBJ whole genome shotgun (WGS) entry which is preliminary data.</text>
</comment>
<feature type="transmembrane region" description="Helical" evidence="7">
    <location>
        <begin position="465"/>
        <end position="482"/>
    </location>
</feature>
<name>A0A9P8MZ08_9HYPO</name>
<dbReference type="AlphaFoldDB" id="A0A9P8MZ08"/>
<evidence type="ECO:0000256" key="1">
    <source>
        <dbReference type="ARBA" id="ARBA00004141"/>
    </source>
</evidence>
<feature type="domain" description="Amino acid permease/ SLC12A" evidence="8">
    <location>
        <begin position="46"/>
        <end position="489"/>
    </location>
</feature>
<feature type="transmembrane region" description="Helical" evidence="7">
    <location>
        <begin position="183"/>
        <end position="206"/>
    </location>
</feature>
<keyword evidence="10" id="KW-1185">Reference proteome</keyword>
<sequence length="526" mass="57066">MAQGAAQLGNKGTGPKRRRDKVEAAGESPAPDHLGTLQRRLKSRQVQLIALSGAIGTGLFVGSDQVLSLAGSLSALVAYAVTGSNLYCVMGSLGEMAAWLPVPGAVPVFAARYVDPALGFALAWNYWYRLAMGVSVEPTACAVVVDYWHPAARLPPAAIVSIGLASVVAVNCLPVRFYGEAEFIFGAVKITTIVGLIVLMLLIAYLRPGALGRFLAFVKVFTQVTFSYGGSEMVVVAAGETENPRRNIPKAVRRVFWRIAVFYVQSIFLVGLCVSSRDPNLLNAISSSASGAAQSPFAIAINTAGIATLPSVINAVILSSAWSAGNSFFYASTRILYSAALDGKTPSVLCRERFGVPYACVLATSAVSCLAYLSFSNRSADVFFWFSQISAVSILVVWASVSWTYLQFYCGLRHHGVQRDTLPYTAPLQPFLAWFSLVFCLTAALFNGFDAFFPGKFGAKTFLPPYVNILIFLSLFLGYKLAKGTRFVRLSNMDIWSGKAEIDRLEPTWRVIKPRNVLERIWFWIA</sequence>
<evidence type="ECO:0000313" key="9">
    <source>
        <dbReference type="EMBL" id="KAH0961707.1"/>
    </source>
</evidence>
<protein>
    <submittedName>
        <fullName evidence="9">Amino acid permease domain-containing protein</fullName>
    </submittedName>
</protein>
<evidence type="ECO:0000256" key="7">
    <source>
        <dbReference type="SAM" id="Phobius"/>
    </source>
</evidence>
<dbReference type="FunFam" id="1.20.1740.10:FF:000001">
    <property type="entry name" value="Amino acid permease"/>
    <property type="match status" value="1"/>
</dbReference>
<dbReference type="GeneID" id="68355916"/>
<evidence type="ECO:0000256" key="6">
    <source>
        <dbReference type="SAM" id="MobiDB-lite"/>
    </source>
</evidence>
<evidence type="ECO:0000313" key="10">
    <source>
        <dbReference type="Proteomes" id="UP000824596"/>
    </source>
</evidence>
<evidence type="ECO:0000256" key="5">
    <source>
        <dbReference type="ARBA" id="ARBA00023136"/>
    </source>
</evidence>
<dbReference type="GO" id="GO:0015171">
    <property type="term" value="F:amino acid transmembrane transporter activity"/>
    <property type="evidence" value="ECO:0007669"/>
    <property type="project" value="TreeGrafter"/>
</dbReference>
<evidence type="ECO:0000256" key="3">
    <source>
        <dbReference type="ARBA" id="ARBA00022692"/>
    </source>
</evidence>
<feature type="region of interest" description="Disordered" evidence="6">
    <location>
        <begin position="1"/>
        <end position="36"/>
    </location>
</feature>
<feature type="transmembrane region" description="Helical" evidence="7">
    <location>
        <begin position="255"/>
        <end position="277"/>
    </location>
</feature>
<dbReference type="Gene3D" id="1.20.1740.10">
    <property type="entry name" value="Amino acid/polyamine transporter I"/>
    <property type="match status" value="1"/>
</dbReference>
<gene>
    <name evidence="9" type="ORF">HRG_06787</name>
</gene>
<feature type="transmembrane region" description="Helical" evidence="7">
    <location>
        <begin position="157"/>
        <end position="177"/>
    </location>
</feature>
<dbReference type="PANTHER" id="PTHR43341">
    <property type="entry name" value="AMINO ACID PERMEASE"/>
    <property type="match status" value="1"/>
</dbReference>
<dbReference type="Proteomes" id="UP000824596">
    <property type="component" value="Unassembled WGS sequence"/>
</dbReference>
<dbReference type="RefSeq" id="XP_044719220.1">
    <property type="nucleotide sequence ID" value="XM_044865258.1"/>
</dbReference>
<keyword evidence="5 7" id="KW-0472">Membrane</keyword>
<feature type="transmembrane region" description="Helical" evidence="7">
    <location>
        <begin position="385"/>
        <end position="410"/>
    </location>
</feature>
<dbReference type="OrthoDB" id="3900342at2759"/>
<proteinExistence type="predicted"/>
<feature type="transmembrane region" description="Helical" evidence="7">
    <location>
        <begin position="46"/>
        <end position="63"/>
    </location>
</feature>
<dbReference type="PIRSF" id="PIRSF006060">
    <property type="entry name" value="AA_transporter"/>
    <property type="match status" value="1"/>
</dbReference>
<feature type="transmembrane region" description="Helical" evidence="7">
    <location>
        <begin position="431"/>
        <end position="453"/>
    </location>
</feature>
<feature type="transmembrane region" description="Helical" evidence="7">
    <location>
        <begin position="297"/>
        <end position="318"/>
    </location>
</feature>
<evidence type="ECO:0000259" key="8">
    <source>
        <dbReference type="Pfam" id="PF00324"/>
    </source>
</evidence>
<dbReference type="EMBL" id="JAIZPD010000007">
    <property type="protein sequence ID" value="KAH0961707.1"/>
    <property type="molecule type" value="Genomic_DNA"/>
</dbReference>
<feature type="transmembrane region" description="Helical" evidence="7">
    <location>
        <begin position="69"/>
        <end position="89"/>
    </location>
</feature>
<dbReference type="InterPro" id="IPR004841">
    <property type="entry name" value="AA-permease/SLC12A_dom"/>
</dbReference>
<evidence type="ECO:0000256" key="4">
    <source>
        <dbReference type="ARBA" id="ARBA00022989"/>
    </source>
</evidence>
<keyword evidence="4 7" id="KW-1133">Transmembrane helix</keyword>
<dbReference type="GO" id="GO:0016020">
    <property type="term" value="C:membrane"/>
    <property type="evidence" value="ECO:0007669"/>
    <property type="project" value="UniProtKB-SubCell"/>
</dbReference>
<dbReference type="InterPro" id="IPR050524">
    <property type="entry name" value="APC_YAT"/>
</dbReference>
<reference evidence="9" key="1">
    <citation type="submission" date="2021-09" db="EMBL/GenBank/DDBJ databases">
        <title>A high-quality genome of the endoparasitic fungus Hirsutella rhossiliensis with a comparison of Hirsutella genomes reveals transposable elements contributing to genome size variation.</title>
        <authorList>
            <person name="Lin R."/>
            <person name="Jiao Y."/>
            <person name="Sun X."/>
            <person name="Ling J."/>
            <person name="Xie B."/>
            <person name="Cheng X."/>
        </authorList>
    </citation>
    <scope>NUCLEOTIDE SEQUENCE</scope>
    <source>
        <strain evidence="9">HR02</strain>
    </source>
</reference>
<organism evidence="9 10">
    <name type="scientific">Hirsutella rhossiliensis</name>
    <dbReference type="NCBI Taxonomy" id="111463"/>
    <lineage>
        <taxon>Eukaryota</taxon>
        <taxon>Fungi</taxon>
        <taxon>Dikarya</taxon>
        <taxon>Ascomycota</taxon>
        <taxon>Pezizomycotina</taxon>
        <taxon>Sordariomycetes</taxon>
        <taxon>Hypocreomycetidae</taxon>
        <taxon>Hypocreales</taxon>
        <taxon>Ophiocordycipitaceae</taxon>
        <taxon>Hirsutella</taxon>
    </lineage>
</organism>
<dbReference type="PANTHER" id="PTHR43341:SF21">
    <property type="entry name" value="GENERAL AMINO ACID PERMEASE-RELATED"/>
    <property type="match status" value="1"/>
</dbReference>
<evidence type="ECO:0000256" key="2">
    <source>
        <dbReference type="ARBA" id="ARBA00022448"/>
    </source>
</evidence>
<feature type="transmembrane region" description="Helical" evidence="7">
    <location>
        <begin position="354"/>
        <end position="373"/>
    </location>
</feature>
<dbReference type="Pfam" id="PF00324">
    <property type="entry name" value="AA_permease"/>
    <property type="match status" value="1"/>
</dbReference>
<keyword evidence="3 7" id="KW-0812">Transmembrane</keyword>
<accession>A0A9P8MZ08</accession>